<dbReference type="Proteomes" id="UP001321492">
    <property type="component" value="Unassembled WGS sequence"/>
</dbReference>
<evidence type="ECO:0000313" key="8">
    <source>
        <dbReference type="Proteomes" id="UP001321492"/>
    </source>
</evidence>
<name>A0ABT7ACB6_9HYPH</name>
<dbReference type="Pfam" id="PF00881">
    <property type="entry name" value="Nitroreductase"/>
    <property type="match status" value="1"/>
</dbReference>
<dbReference type="NCBIfam" id="NF003768">
    <property type="entry name" value="PRK05365.1"/>
    <property type="match status" value="1"/>
</dbReference>
<evidence type="ECO:0000256" key="1">
    <source>
        <dbReference type="ARBA" id="ARBA00022630"/>
    </source>
</evidence>
<evidence type="ECO:0000313" key="7">
    <source>
        <dbReference type="EMBL" id="MDJ1157005.1"/>
    </source>
</evidence>
<evidence type="ECO:0000256" key="4">
    <source>
        <dbReference type="ARBA" id="ARBA00023002"/>
    </source>
</evidence>
<gene>
    <name evidence="7" type="ORF">QNA08_01955</name>
</gene>
<keyword evidence="4 5" id="KW-0560">Oxidoreductase</keyword>
<dbReference type="Gene3D" id="3.40.109.10">
    <property type="entry name" value="NADH Oxidase"/>
    <property type="match status" value="1"/>
</dbReference>
<organism evidence="7 8">
    <name type="scientific">Chelatococcus albus</name>
    <dbReference type="NCBI Taxonomy" id="3047466"/>
    <lineage>
        <taxon>Bacteria</taxon>
        <taxon>Pseudomonadati</taxon>
        <taxon>Pseudomonadota</taxon>
        <taxon>Alphaproteobacteria</taxon>
        <taxon>Hyphomicrobiales</taxon>
        <taxon>Chelatococcaceae</taxon>
        <taxon>Chelatococcus</taxon>
    </lineage>
</organism>
<keyword evidence="2 5" id="KW-0288">FMN</keyword>
<proteinExistence type="inferred from homology"/>
<dbReference type="GO" id="GO:0035527">
    <property type="term" value="F:3-hydroxypropionate dehydrogenase (NADP+) activity"/>
    <property type="evidence" value="ECO:0007669"/>
    <property type="project" value="UniProtKB-EC"/>
</dbReference>
<comment type="caution">
    <text evidence="7">The sequence shown here is derived from an EMBL/GenBank/DDBJ whole genome shotgun (WGS) entry which is preliminary data.</text>
</comment>
<keyword evidence="5" id="KW-0520">NAD</keyword>
<feature type="domain" description="Nitroreductase" evidence="6">
    <location>
        <begin position="23"/>
        <end position="158"/>
    </location>
</feature>
<dbReference type="RefSeq" id="WP_283738992.1">
    <property type="nucleotide sequence ID" value="NZ_JASJEV010000001.1"/>
</dbReference>
<dbReference type="InterPro" id="IPR050461">
    <property type="entry name" value="Nitroreductase_HadB/RutE"/>
</dbReference>
<dbReference type="SUPFAM" id="SSF55469">
    <property type="entry name" value="FMN-dependent nitroreductase-like"/>
    <property type="match status" value="1"/>
</dbReference>
<comment type="similarity">
    <text evidence="5">Belongs to the nitroreductase family. HadB/RutE subfamily.</text>
</comment>
<evidence type="ECO:0000256" key="2">
    <source>
        <dbReference type="ARBA" id="ARBA00022643"/>
    </source>
</evidence>
<dbReference type="PANTHER" id="PTHR43543:SF1">
    <property type="entry name" value="MALONIC SEMIALDEHYDE REDUCTASE RUTE-RELATED"/>
    <property type="match status" value="1"/>
</dbReference>
<dbReference type="HAMAP" id="MF_01204">
    <property type="entry name" value="Oxidoreductase_RutE_HadB"/>
    <property type="match status" value="1"/>
</dbReference>
<evidence type="ECO:0000256" key="3">
    <source>
        <dbReference type="ARBA" id="ARBA00022857"/>
    </source>
</evidence>
<accession>A0ABT7ACB6</accession>
<dbReference type="EC" id="1.-.-.-" evidence="5"/>
<keyword evidence="8" id="KW-1185">Reference proteome</keyword>
<dbReference type="CDD" id="cd02148">
    <property type="entry name" value="RutE-like"/>
    <property type="match status" value="1"/>
</dbReference>
<evidence type="ECO:0000259" key="6">
    <source>
        <dbReference type="Pfam" id="PF00881"/>
    </source>
</evidence>
<sequence length="196" mass="22015">MGTPLDDAALDTMFRTARTQNRWLDKPVSRQQLVALYDLMRWGPTSANCFPIRIVFVTTTAAKERLKPLVLEGNREKVMTAPVTAVMGYDTQFYDWLPRLFPHVDARAWFVDKPDLAETTAFRNSSLQGAYLILAARAIGLDCGPMSGFDNEAVDREFFPGGRIKSNFICALGYGDPAGLFDRLPRPDVDEVCRFV</sequence>
<keyword evidence="1 5" id="KW-0285">Flavoprotein</keyword>
<dbReference type="InterPro" id="IPR029479">
    <property type="entry name" value="Nitroreductase"/>
</dbReference>
<keyword evidence="3 5" id="KW-0521">NADP</keyword>
<evidence type="ECO:0000256" key="5">
    <source>
        <dbReference type="HAMAP-Rule" id="MF_01204"/>
    </source>
</evidence>
<dbReference type="EMBL" id="JASJEV010000001">
    <property type="protein sequence ID" value="MDJ1157005.1"/>
    <property type="molecule type" value="Genomic_DNA"/>
</dbReference>
<comment type="cofactor">
    <cofactor evidence="5">
        <name>FMN</name>
        <dbReference type="ChEBI" id="CHEBI:58210"/>
    </cofactor>
</comment>
<dbReference type="InterPro" id="IPR000415">
    <property type="entry name" value="Nitroreductase-like"/>
</dbReference>
<dbReference type="InterPro" id="IPR023936">
    <property type="entry name" value="RutE-like"/>
</dbReference>
<reference evidence="7 8" key="1">
    <citation type="submission" date="2023-05" db="EMBL/GenBank/DDBJ databases">
        <title>Chelatococcus sp. nov., a moderately thermophilic bacterium isolated from hot spring microbial mat.</title>
        <authorList>
            <person name="Hu C.-J."/>
            <person name="Li W.-J."/>
        </authorList>
    </citation>
    <scope>NUCLEOTIDE SEQUENCE [LARGE SCALE GENOMIC DNA]</scope>
    <source>
        <strain evidence="7 8">SYSU G07232</strain>
    </source>
</reference>
<dbReference type="PANTHER" id="PTHR43543">
    <property type="entry name" value="MALONIC SEMIALDEHYDE REDUCTASE RUTE-RELATED"/>
    <property type="match status" value="1"/>
</dbReference>
<protein>
    <recommendedName>
        <fullName evidence="5">Putative NADH dehydrogenase/NAD(P)H nitroreductase QNA08_01955</fullName>
        <ecNumber evidence="5">1.-.-.-</ecNumber>
    </recommendedName>
</protein>